<accession>A0A4R6US79</accession>
<evidence type="ECO:0000313" key="2">
    <source>
        <dbReference type="Proteomes" id="UP000295375"/>
    </source>
</evidence>
<keyword evidence="2" id="KW-1185">Reference proteome</keyword>
<dbReference type="AlphaFoldDB" id="A0A4R6US79"/>
<reference evidence="1 2" key="1">
    <citation type="submission" date="2019-03" db="EMBL/GenBank/DDBJ databases">
        <title>Genomic Encyclopedia of Type Strains, Phase IV (KMG-IV): sequencing the most valuable type-strain genomes for metagenomic binning, comparative biology and taxonomic classification.</title>
        <authorList>
            <person name="Goeker M."/>
        </authorList>
    </citation>
    <scope>NUCLEOTIDE SEQUENCE [LARGE SCALE GENOMIC DNA]</scope>
    <source>
        <strain evidence="1 2">DSM 103792</strain>
    </source>
</reference>
<evidence type="ECO:0000313" key="1">
    <source>
        <dbReference type="EMBL" id="TDQ49922.1"/>
    </source>
</evidence>
<sequence length="66" mass="7292">MAGVFAIIFAYSESVEELIGTDTATAAKKRGPAPKLQQQMDRIAKLPKTKQKFVIEMLDAMLQQHG</sequence>
<proteinExistence type="predicted"/>
<dbReference type="EMBL" id="SNYM01000003">
    <property type="protein sequence ID" value="TDQ49922.1"/>
    <property type="molecule type" value="Genomic_DNA"/>
</dbReference>
<name>A0A4R6US79_9GAMM</name>
<dbReference type="OrthoDB" id="3034420at2"/>
<protein>
    <submittedName>
        <fullName evidence="1">Uncharacterized protein</fullName>
    </submittedName>
</protein>
<dbReference type="Proteomes" id="UP000295375">
    <property type="component" value="Unassembled WGS sequence"/>
</dbReference>
<gene>
    <name evidence="1" type="ORF">EV696_103297</name>
</gene>
<dbReference type="RefSeq" id="WP_133588664.1">
    <property type="nucleotide sequence ID" value="NZ_SNYM01000003.1"/>
</dbReference>
<organism evidence="1 2">
    <name type="scientific">Permianibacter aggregans</name>
    <dbReference type="NCBI Taxonomy" id="1510150"/>
    <lineage>
        <taxon>Bacteria</taxon>
        <taxon>Pseudomonadati</taxon>
        <taxon>Pseudomonadota</taxon>
        <taxon>Gammaproteobacteria</taxon>
        <taxon>Pseudomonadales</taxon>
        <taxon>Pseudomonadaceae</taxon>
        <taxon>Permianibacter</taxon>
    </lineage>
</organism>
<comment type="caution">
    <text evidence="1">The sequence shown here is derived from an EMBL/GenBank/DDBJ whole genome shotgun (WGS) entry which is preliminary data.</text>
</comment>